<dbReference type="AlphaFoldDB" id="A0A2P2E442"/>
<sequence length="393" mass="44862">MRKRIIILFVLLLLVGIGLVWKTKSQIQKEGNSKKLGGYEGDPSLIVSDQNYLSEQSTEIDIEQVIDDYMSWAEYPPNSRPLHESHTDLLNPKVIPVVTQEMPILEKGSIKASGFSCSLQPEYHSVTEGKTLRIFLSCFRTGSANRESIKIIESDLKGKAGNRSIFPPSLQANDSGMDGDERKGDLVYTFHFRPQRTDWADFYLTTKFTIDADETHSIHSLSHHFFSSPIAPANFTGRYEDYLSEGSLLIEVELDVKEVGRYTIEANLMTETGEPIAYARRDQKLNTGKQRVALLFFGRAITKRRENGPFHMTFLRGELNTDVIQEDMLSLPPEQVDIALRSVRDDRPKKKLIPYWDDEITTKAYLLSEFKADIYESDEKQNRIAELKALKDR</sequence>
<comment type="caution">
    <text evidence="1">The sequence shown here is derived from an EMBL/GenBank/DDBJ whole genome shotgun (WGS) entry which is preliminary data.</text>
</comment>
<evidence type="ECO:0000313" key="2">
    <source>
        <dbReference type="Proteomes" id="UP000245133"/>
    </source>
</evidence>
<dbReference type="RefSeq" id="WP_108977964.1">
    <property type="nucleotide sequence ID" value="NZ_BFBB01000008.1"/>
</dbReference>
<accession>A0A2P2E442</accession>
<dbReference type="Proteomes" id="UP000245133">
    <property type="component" value="Unassembled WGS sequence"/>
</dbReference>
<proteinExistence type="predicted"/>
<reference evidence="1 2" key="1">
    <citation type="submission" date="2018-02" db="EMBL/GenBank/DDBJ databases">
        <title>Novel Leptospira species isolated from soil and water in Japan.</title>
        <authorList>
            <person name="Nakao R."/>
            <person name="Masuzawa T."/>
        </authorList>
    </citation>
    <scope>NUCLEOTIDE SEQUENCE [LARGE SCALE GENOMIC DNA]</scope>
    <source>
        <strain evidence="1 2">YH101</strain>
    </source>
</reference>
<keyword evidence="2" id="KW-1185">Reference proteome</keyword>
<protein>
    <submittedName>
        <fullName evidence="1">Uncharacterized protein</fullName>
    </submittedName>
</protein>
<evidence type="ECO:0000313" key="1">
    <source>
        <dbReference type="EMBL" id="GBF51650.1"/>
    </source>
</evidence>
<organism evidence="1 2">
    <name type="scientific">Leptospira ryugenii</name>
    <dbReference type="NCBI Taxonomy" id="1917863"/>
    <lineage>
        <taxon>Bacteria</taxon>
        <taxon>Pseudomonadati</taxon>
        <taxon>Spirochaetota</taxon>
        <taxon>Spirochaetia</taxon>
        <taxon>Leptospirales</taxon>
        <taxon>Leptospiraceae</taxon>
        <taxon>Leptospira</taxon>
    </lineage>
</organism>
<name>A0A2P2E442_9LEPT</name>
<dbReference type="OrthoDB" id="320553at2"/>
<dbReference type="EMBL" id="BFBB01000008">
    <property type="protein sequence ID" value="GBF51650.1"/>
    <property type="molecule type" value="Genomic_DNA"/>
</dbReference>
<gene>
    <name evidence="1" type="ORF">LPTSP4_31880</name>
</gene>